<dbReference type="InterPro" id="IPR027417">
    <property type="entry name" value="P-loop_NTPase"/>
</dbReference>
<dbReference type="InterPro" id="IPR046439">
    <property type="entry name" value="ZF_RZ_dom"/>
</dbReference>
<protein>
    <recommendedName>
        <fullName evidence="7">RZ-type domain-containing protein</fullName>
    </recommendedName>
</protein>
<keyword evidence="5" id="KW-0862">Zinc</keyword>
<comment type="subcellular location">
    <subcellularLocation>
        <location evidence="1">Cytoplasm</location>
    </subcellularLocation>
</comment>
<sequence length="1807" mass="203355">MSSKSGGATRLLKPYSEDSFRFSISEQVYQFLNILCDTSSKKSWSTEDAQAQLREFVEGNGVSRFRDVVRFPVETSRSWSFQKGYVPLFVYLSSESVVKKGLHADINKLYGVVHNDFKTICDTIKTHMPRLMEARSFKDGHKPLSGRVVFKAIFSVIYEYVNRFKSAASNPEVRQLVENLAGWFDVWAIGLSSNPPFDDECVRFEKYQKESIIENIDNDKERLLSLIMEPYARNTDQGAPLREISEGLIANLQRILDNEGPGNMRKAGPRHDNDHVKIQAIGVAPTPKELLYDEGAYLPGNFFEAPHHLEAGSVERLFDIQFRLLREEMIAPVQTAIQCIVSDLKKPSSIQTTLSKIIREGGGRYISPNDQDSVIFSVFTNITFQPLSLDNRGMSLGLEFNAPPGDAQSTTVETRVAYWEKAAKKRLTQGALIAVIWKDLTGRIDIYIGTVTSTPSELVDSTRRNSDRISIKVSFFDAAAELRILRILQSRRGTHGTLVLIEAPVFYEGVRPFLEALQRDPDDLPFLNYLRHQNKRDLQQVAIRPPSYSIIPGFSFNLGGDPYSINHAKTSLLRGSRLDPSQVDAVVSSLTRELSLIQGPPGTGKSYTGLELIRVLVKSRVSPILMIAFTNHALDHMLKGVLDNDITENIVRLGSRFAVDERLAQYSLEELEKGSDVPRGNTTGRINEAYKAMKEIQEEMDQLMKSATRGRVPADQMEKYLSSSQPRHYKELVQNTPAWIESLFSEVTEGRAGWNIAGRQLASKSKIDYWLDGRDIQFLQPPIGYEPNSFPPPIPTFNRFGAIQTDVDRDEEVQDPISKHREKVYQHVRRHGLVTIPPIPTTKRLPRELQSDSKVWNMSLCERKVLYDMWYMPATESIREKQLERFKALRRKHSLALYMFNEAKEEYKAKLLREAHIVGCTTTGAAKLISLLSEMKPKVLIVEEAGQVLESHILASLVGSVEHLIMIGDPLQLRPNINSWKLSSDNPVTGKIYKFNQSLMERLSRNGFPMAQLDVQRRMRPSISSLIKHTLYPNLQDNDRVLSYPDVRGMGKNVFFISHENLERGGGEDSVSKHNEFEVNLIYDLVAHLLRQGCYNDEGNIVVLAAYLGQVPKIQQKLQSLVTTVVDDRDADLLAEHGLEETELATTREMNISKRVLVRTLDNFQGEEGEVIILSLEDAFNRAQKNFPVAIYAHISFLLNPFHARFIQNTNAGGFLSADTHADQNAISIMSALVFVTSHVVRPASMDIVVSPAPPHALLALSHARGNAPITSAQVRAVCRVHDFLATCHVPKGSRVGTAAHPYAESHARTKFARFVPRIACCMSTNLTLGSMTITLPCRHIFTVSALDLAVGLADFYEEFEPGQWSKPIIPGGVRAPPTCPGCSGPIDSLRYGRALKNARSALLQHHMAAGLSLRLADTDTQLAVAREEVTEVISSNIRAPASSRPPRSDQAGRVLRNTSGKLNSVLAKEPDRPTAPELIENIDRFHGFSDKDAKIWKHAISGLIGPYRTARELTRIQDPATDFYQKTFAQLSRAEMGRLRESFSHNAPGEKSIEQYASHLARVLIGQFPPRATHRFNVEAFWVTGEIFIDSWERFAEFLHLRAIKDSEKACEIAIKAESWNKAIKCQVLALQARYELCLRKARAAVDQGLMSDSKTTKELEELCTQSINQIQEQRISVQQEYVQRWGLLQGSGRQEWVQETFVKPSNIMLKYWNILKRSVDSRVRCDIEIEQGELDILTSCLDETRRARTLSSEHFYQCTNGHPYVFAECKVIGGRKTCPECGTWVEDIVDQQRHGIVAHAAPVLA</sequence>
<dbReference type="InterPro" id="IPR041679">
    <property type="entry name" value="DNA2/NAM7-like_C"/>
</dbReference>
<dbReference type="EMBL" id="CAJMWS010001123">
    <property type="protein sequence ID" value="CAE6473587.1"/>
    <property type="molecule type" value="Genomic_DNA"/>
</dbReference>
<dbReference type="Gene3D" id="3.40.50.300">
    <property type="entry name" value="P-loop containing nucleotide triphosphate hydrolases"/>
    <property type="match status" value="3"/>
</dbReference>
<dbReference type="Pfam" id="PF13086">
    <property type="entry name" value="AAA_11"/>
    <property type="match status" value="2"/>
</dbReference>
<dbReference type="GO" id="GO:0031048">
    <property type="term" value="P:regulatory ncRNA-mediated heterochromatin formation"/>
    <property type="evidence" value="ECO:0007669"/>
    <property type="project" value="TreeGrafter"/>
</dbReference>
<comment type="caution">
    <text evidence="8">The sequence shown here is derived from an EMBL/GenBank/DDBJ whole genome shotgun (WGS) entry which is preliminary data.</text>
</comment>
<dbReference type="PANTHER" id="PTHR10887">
    <property type="entry name" value="DNA2/NAM7 HELICASE FAMILY"/>
    <property type="match status" value="1"/>
</dbReference>
<name>A0A8H3C5B6_9AGAM</name>
<dbReference type="CDD" id="cd18808">
    <property type="entry name" value="SF1_C_Upf1"/>
    <property type="match status" value="1"/>
</dbReference>
<organism evidence="8 9">
    <name type="scientific">Rhizoctonia solani</name>
    <dbReference type="NCBI Taxonomy" id="456999"/>
    <lineage>
        <taxon>Eukaryota</taxon>
        <taxon>Fungi</taxon>
        <taxon>Dikarya</taxon>
        <taxon>Basidiomycota</taxon>
        <taxon>Agaricomycotina</taxon>
        <taxon>Agaricomycetes</taxon>
        <taxon>Cantharellales</taxon>
        <taxon>Ceratobasidiaceae</taxon>
        <taxon>Rhizoctonia</taxon>
    </lineage>
</organism>
<dbReference type="GO" id="GO:0008270">
    <property type="term" value="F:zinc ion binding"/>
    <property type="evidence" value="ECO:0007669"/>
    <property type="project" value="UniProtKB-KW"/>
</dbReference>
<keyword evidence="4" id="KW-0863">Zinc-finger</keyword>
<accession>A0A8H3C5B6</accession>
<evidence type="ECO:0000256" key="1">
    <source>
        <dbReference type="ARBA" id="ARBA00004496"/>
    </source>
</evidence>
<dbReference type="PROSITE" id="PS51981">
    <property type="entry name" value="ZF_RZ"/>
    <property type="match status" value="1"/>
</dbReference>
<evidence type="ECO:0000313" key="9">
    <source>
        <dbReference type="Proteomes" id="UP000663846"/>
    </source>
</evidence>
<dbReference type="GO" id="GO:0031380">
    <property type="term" value="C:nuclear RNA-directed RNA polymerase complex"/>
    <property type="evidence" value="ECO:0007669"/>
    <property type="project" value="TreeGrafter"/>
</dbReference>
<gene>
    <name evidence="8" type="ORF">RDB_LOCUS180561</name>
</gene>
<feature type="domain" description="RZ-type" evidence="7">
    <location>
        <begin position="1731"/>
        <end position="1807"/>
    </location>
</feature>
<dbReference type="Pfam" id="PF20173">
    <property type="entry name" value="ZnF_RZ-type"/>
    <property type="match status" value="1"/>
</dbReference>
<proteinExistence type="predicted"/>
<dbReference type="Pfam" id="PF13087">
    <property type="entry name" value="AAA_12"/>
    <property type="match status" value="1"/>
</dbReference>
<dbReference type="SUPFAM" id="SSF52540">
    <property type="entry name" value="P-loop containing nucleoside triphosphate hydrolases"/>
    <property type="match status" value="1"/>
</dbReference>
<dbReference type="GO" id="GO:0002376">
    <property type="term" value="P:immune system process"/>
    <property type="evidence" value="ECO:0007669"/>
    <property type="project" value="UniProtKB-KW"/>
</dbReference>
<dbReference type="InterPro" id="IPR041677">
    <property type="entry name" value="DNA2/NAM7_AAA_11"/>
</dbReference>
<evidence type="ECO:0000256" key="4">
    <source>
        <dbReference type="ARBA" id="ARBA00022771"/>
    </source>
</evidence>
<keyword evidence="3" id="KW-0479">Metal-binding</keyword>
<dbReference type="InterPro" id="IPR045055">
    <property type="entry name" value="DNA2/NAM7-like"/>
</dbReference>
<evidence type="ECO:0000256" key="2">
    <source>
        <dbReference type="ARBA" id="ARBA00022490"/>
    </source>
</evidence>
<dbReference type="GO" id="GO:0004386">
    <property type="term" value="F:helicase activity"/>
    <property type="evidence" value="ECO:0007669"/>
    <property type="project" value="InterPro"/>
</dbReference>
<keyword evidence="6" id="KW-0391">Immunity</keyword>
<dbReference type="GO" id="GO:0005737">
    <property type="term" value="C:cytoplasm"/>
    <property type="evidence" value="ECO:0007669"/>
    <property type="project" value="UniProtKB-SubCell"/>
</dbReference>
<evidence type="ECO:0000313" key="8">
    <source>
        <dbReference type="EMBL" id="CAE6473587.1"/>
    </source>
</evidence>
<evidence type="ECO:0000256" key="5">
    <source>
        <dbReference type="ARBA" id="ARBA00022833"/>
    </source>
</evidence>
<evidence type="ECO:0000259" key="7">
    <source>
        <dbReference type="PROSITE" id="PS51981"/>
    </source>
</evidence>
<keyword evidence="2" id="KW-0963">Cytoplasm</keyword>
<evidence type="ECO:0000256" key="3">
    <source>
        <dbReference type="ARBA" id="ARBA00022723"/>
    </source>
</evidence>
<dbReference type="Proteomes" id="UP000663846">
    <property type="component" value="Unassembled WGS sequence"/>
</dbReference>
<evidence type="ECO:0000256" key="6">
    <source>
        <dbReference type="ARBA" id="ARBA00022859"/>
    </source>
</evidence>
<reference evidence="8" key="1">
    <citation type="submission" date="2021-01" db="EMBL/GenBank/DDBJ databases">
        <authorList>
            <person name="Kaushik A."/>
        </authorList>
    </citation>
    <scope>NUCLEOTIDE SEQUENCE</scope>
    <source>
        <strain evidence="8">AG1-1C</strain>
    </source>
</reference>
<dbReference type="InterPro" id="IPR047187">
    <property type="entry name" value="SF1_C_Upf1"/>
</dbReference>
<dbReference type="PANTHER" id="PTHR10887:SF341">
    <property type="entry name" value="NFX1-TYPE ZINC FINGER-CONTAINING PROTEIN 1"/>
    <property type="match status" value="1"/>
</dbReference>